<dbReference type="InterPro" id="IPR006680">
    <property type="entry name" value="Amidohydro-rel"/>
</dbReference>
<accession>A0A3D8IXZ8</accession>
<dbReference type="PANTHER" id="PTHR43668">
    <property type="entry name" value="ALLANTOINASE"/>
    <property type="match status" value="1"/>
</dbReference>
<protein>
    <recommendedName>
        <fullName evidence="1">Amidohydrolase-related domain-containing protein</fullName>
    </recommendedName>
</protein>
<dbReference type="EMBL" id="NXLU01000002">
    <property type="protein sequence ID" value="RDU69494.1"/>
    <property type="molecule type" value="Genomic_DNA"/>
</dbReference>
<dbReference type="SUPFAM" id="SSF51338">
    <property type="entry name" value="Composite domain of metallo-dependent hydrolases"/>
    <property type="match status" value="1"/>
</dbReference>
<dbReference type="Gene3D" id="3.20.20.140">
    <property type="entry name" value="Metal-dependent hydrolases"/>
    <property type="match status" value="1"/>
</dbReference>
<feature type="domain" description="Amidohydrolase-related" evidence="1">
    <location>
        <begin position="307"/>
        <end position="378"/>
    </location>
</feature>
<evidence type="ECO:0000313" key="2">
    <source>
        <dbReference type="EMBL" id="RDU69494.1"/>
    </source>
</evidence>
<keyword evidence="3" id="KW-1185">Reference proteome</keyword>
<dbReference type="InterPro" id="IPR011059">
    <property type="entry name" value="Metal-dep_hydrolase_composite"/>
</dbReference>
<name>A0A3D8IXZ8_9HELI</name>
<dbReference type="AlphaFoldDB" id="A0A3D8IXZ8"/>
<reference evidence="2 3" key="1">
    <citation type="submission" date="2018-04" db="EMBL/GenBank/DDBJ databases">
        <title>Novel Campyloabacter and Helicobacter Species and Strains.</title>
        <authorList>
            <person name="Mannion A.J."/>
            <person name="Shen Z."/>
            <person name="Fox J.G."/>
        </authorList>
    </citation>
    <scope>NUCLEOTIDE SEQUENCE [LARGE SCALE GENOMIC DNA]</scope>
    <source>
        <strain evidence="2 3">ATCC 700242</strain>
    </source>
</reference>
<evidence type="ECO:0000259" key="1">
    <source>
        <dbReference type="Pfam" id="PF01979"/>
    </source>
</evidence>
<dbReference type="GO" id="GO:0004038">
    <property type="term" value="F:allantoinase activity"/>
    <property type="evidence" value="ECO:0007669"/>
    <property type="project" value="TreeGrafter"/>
</dbReference>
<sequence>MREYVIKNANICDALTERKADIRVCDGIIKEIAPNLKGKEIFDAKNLYLLPSFIDLNIKPKSYKQQDLKKIEKKALKGGVGTIAFTLHNDSLFYESLSLFSLQSPIHFLQNINPYQDGKIVNIAKLHKNGGALIEFSSSLKTSTLLCIYDYARLLNIPCFCYAHDTELSSKGSIESEMSYKMGLSSFPFYLQSIEFSRISQIAHFKQIFTLLHSINDYNVLKASAHNPYTFTEVSIHHLILNESSIKNYNTWGKLNPPLCTQEMQNTLINNLHLIDTLSSTHQEFSTSSKEQTFDDAISGVECLEFYFPLLYTYLVKSSKLSLQELCKKTSYTQAHLLNLKRGLIKEGYDADFVLVDLSEEIEINHPLYGKQTLYGKIDTFFSSKKGELRQ</sequence>
<dbReference type="GO" id="GO:0006145">
    <property type="term" value="P:purine nucleobase catabolic process"/>
    <property type="evidence" value="ECO:0007669"/>
    <property type="project" value="TreeGrafter"/>
</dbReference>
<dbReference type="SUPFAM" id="SSF51556">
    <property type="entry name" value="Metallo-dependent hydrolases"/>
    <property type="match status" value="1"/>
</dbReference>
<evidence type="ECO:0000313" key="3">
    <source>
        <dbReference type="Proteomes" id="UP000257067"/>
    </source>
</evidence>
<dbReference type="Proteomes" id="UP000257067">
    <property type="component" value="Unassembled WGS sequence"/>
</dbReference>
<gene>
    <name evidence="2" type="ORF">CQA62_02265</name>
</gene>
<dbReference type="InterPro" id="IPR032466">
    <property type="entry name" value="Metal_Hydrolase"/>
</dbReference>
<dbReference type="PANTHER" id="PTHR43668:SF2">
    <property type="entry name" value="ALLANTOINASE"/>
    <property type="match status" value="1"/>
</dbReference>
<proteinExistence type="predicted"/>
<organism evidence="2 3">
    <name type="scientific">Helicobacter cholecystus</name>
    <dbReference type="NCBI Taxonomy" id="45498"/>
    <lineage>
        <taxon>Bacteria</taxon>
        <taxon>Pseudomonadati</taxon>
        <taxon>Campylobacterota</taxon>
        <taxon>Epsilonproteobacteria</taxon>
        <taxon>Campylobacterales</taxon>
        <taxon>Helicobacteraceae</taxon>
        <taxon>Helicobacter</taxon>
    </lineage>
</organism>
<dbReference type="InterPro" id="IPR050138">
    <property type="entry name" value="DHOase/Allantoinase_Hydrolase"/>
</dbReference>
<dbReference type="RefSeq" id="WP_104724553.1">
    <property type="nucleotide sequence ID" value="NZ_FZNE01000003.1"/>
</dbReference>
<comment type="caution">
    <text evidence="2">The sequence shown here is derived from an EMBL/GenBank/DDBJ whole genome shotgun (WGS) entry which is preliminary data.</text>
</comment>
<dbReference type="GO" id="GO:0005737">
    <property type="term" value="C:cytoplasm"/>
    <property type="evidence" value="ECO:0007669"/>
    <property type="project" value="TreeGrafter"/>
</dbReference>
<dbReference type="Pfam" id="PF01979">
    <property type="entry name" value="Amidohydro_1"/>
    <property type="match status" value="1"/>
</dbReference>
<dbReference type="OrthoDB" id="9803027at2"/>